<dbReference type="InterPro" id="IPR039556">
    <property type="entry name" value="ICL/PEPM"/>
</dbReference>
<evidence type="ECO:0000313" key="2">
    <source>
        <dbReference type="Proteomes" id="UP000334990"/>
    </source>
</evidence>
<protein>
    <submittedName>
        <fullName evidence="1">Carboxyvinyl-carboxyphosphonate phosphorylmutase</fullName>
    </submittedName>
</protein>
<dbReference type="SUPFAM" id="SSF51621">
    <property type="entry name" value="Phosphoenolpyruvate/pyruvate domain"/>
    <property type="match status" value="1"/>
</dbReference>
<comment type="caution">
    <text evidence="1">The sequence shown here is derived from an EMBL/GenBank/DDBJ whole genome shotgun (WGS) entry which is preliminary data.</text>
</comment>
<dbReference type="AlphaFoldDB" id="A0A5M3VXS5"/>
<dbReference type="Proteomes" id="UP000334990">
    <property type="component" value="Unassembled WGS sequence"/>
</dbReference>
<proteinExistence type="predicted"/>
<evidence type="ECO:0000313" key="1">
    <source>
        <dbReference type="EMBL" id="GES01336.1"/>
    </source>
</evidence>
<dbReference type="Pfam" id="PF13714">
    <property type="entry name" value="PEP_mutase"/>
    <property type="match status" value="1"/>
</dbReference>
<dbReference type="CDD" id="cd00377">
    <property type="entry name" value="ICL_PEPM"/>
    <property type="match status" value="1"/>
</dbReference>
<keyword evidence="2" id="KW-1185">Reference proteome</keyword>
<dbReference type="OrthoDB" id="9771433at2"/>
<dbReference type="PANTHER" id="PTHR42905:SF16">
    <property type="entry name" value="CARBOXYPHOSPHONOENOLPYRUVATE PHOSPHONOMUTASE-LIKE PROTEIN (AFU_ORTHOLOGUE AFUA_5G07230)"/>
    <property type="match status" value="1"/>
</dbReference>
<dbReference type="GO" id="GO:0003824">
    <property type="term" value="F:catalytic activity"/>
    <property type="evidence" value="ECO:0007669"/>
    <property type="project" value="InterPro"/>
</dbReference>
<dbReference type="PANTHER" id="PTHR42905">
    <property type="entry name" value="PHOSPHOENOLPYRUVATE CARBOXYLASE"/>
    <property type="match status" value="1"/>
</dbReference>
<organism evidence="1 2">
    <name type="scientific">Acrocarpospora corrugata</name>
    <dbReference type="NCBI Taxonomy" id="35763"/>
    <lineage>
        <taxon>Bacteria</taxon>
        <taxon>Bacillati</taxon>
        <taxon>Actinomycetota</taxon>
        <taxon>Actinomycetes</taxon>
        <taxon>Streptosporangiales</taxon>
        <taxon>Streptosporangiaceae</taxon>
        <taxon>Acrocarpospora</taxon>
    </lineage>
</organism>
<sequence>MLMPNAQTALLRDLHKPGAPLLLPNVWDVGSATIVADAGYPALATASASISAMLGYDDHEGAPIGEMLDIAAKIIRAVNVPVTVDAEAGYGLHPEELVQRLTAIGAAGFNYEETDHKAGGPRDVDTQASLIAALRAANSDLVINARIDLYLTGSPSVEEVAERGRRYLEAGADCIFPILAPSEEVIAELAKAIPGPINVTCLPGMTVGRLATLGVARVSFGPMTYLTALEALKSMARRIQADEDPYNA</sequence>
<dbReference type="InterPro" id="IPR040442">
    <property type="entry name" value="Pyrv_kinase-like_dom_sf"/>
</dbReference>
<reference evidence="1 2" key="1">
    <citation type="submission" date="2019-10" db="EMBL/GenBank/DDBJ databases">
        <title>Whole genome shotgun sequence of Acrocarpospora corrugata NBRC 13972.</title>
        <authorList>
            <person name="Ichikawa N."/>
            <person name="Kimura A."/>
            <person name="Kitahashi Y."/>
            <person name="Komaki H."/>
            <person name="Oguchi A."/>
        </authorList>
    </citation>
    <scope>NUCLEOTIDE SEQUENCE [LARGE SCALE GENOMIC DNA]</scope>
    <source>
        <strain evidence="1 2">NBRC 13972</strain>
    </source>
</reference>
<dbReference type="InterPro" id="IPR015813">
    <property type="entry name" value="Pyrv/PenolPyrv_kinase-like_dom"/>
</dbReference>
<gene>
    <name evidence="1" type="ORF">Acor_34000</name>
</gene>
<accession>A0A5M3VXS5</accession>
<dbReference type="EMBL" id="BLAD01000050">
    <property type="protein sequence ID" value="GES01336.1"/>
    <property type="molecule type" value="Genomic_DNA"/>
</dbReference>
<dbReference type="Gene3D" id="3.20.20.60">
    <property type="entry name" value="Phosphoenolpyruvate-binding domains"/>
    <property type="match status" value="1"/>
</dbReference>
<name>A0A5M3VXS5_9ACTN</name>